<dbReference type="STRING" id="1797689.A3F24_02540"/>
<sequence>MTLYYRFFFALLLSIFVFIPGVTLAAEGSEAEVLTVATDSTISLQTLGVEKTGLLPTNPFYFFKEWKRGIQRFFTFNKTKKTVLELDIANQKAAELKSLEEIQPDNTEAIQKALRNYEEAVLRLKERLQNLQKTNDTKTFDDFLSSLTEKTLKHQQLLEELSEKFEDAQETIEEIQKTLDDVILEVPKHLNDADSFRKKVSQVFEGDSSDGVSESRMLTTINRLEDKADTLFGGVLIEVRNELTQSIEAQGDAVSIQQKTEISSDSSTQVSHQEFYENGTGSESKSESSSTTKNVSTEKTVVEHNDEPVVDIDETETSLIKIENGVMTEVESTNGTRSFIVTVSGEGFSPQNLTIEKGDTVTFVNKNTISVWPASDSHPTHTEYSEFDPKSSIIPGAMWSFTFTRTGIFEYHDHLNPAKVGVITVVE</sequence>
<dbReference type="InterPro" id="IPR043725">
    <property type="entry name" value="DUF5667"/>
</dbReference>
<dbReference type="PANTHER" id="PTHR36507">
    <property type="entry name" value="BLL1555 PROTEIN"/>
    <property type="match status" value="1"/>
</dbReference>
<gene>
    <name evidence="4" type="ORF">A3F24_02540</name>
</gene>
<feature type="region of interest" description="Disordered" evidence="2">
    <location>
        <begin position="258"/>
        <end position="301"/>
    </location>
</feature>
<dbReference type="Pfam" id="PF18915">
    <property type="entry name" value="DUF5667"/>
    <property type="match status" value="1"/>
</dbReference>
<name>A0A1G1Z4D7_9BACT</name>
<evidence type="ECO:0000313" key="4">
    <source>
        <dbReference type="EMBL" id="OGY59394.1"/>
    </source>
</evidence>
<proteinExistence type="predicted"/>
<evidence type="ECO:0000256" key="1">
    <source>
        <dbReference type="SAM" id="Coils"/>
    </source>
</evidence>
<feature type="compositionally biased region" description="Low complexity" evidence="2">
    <location>
        <begin position="277"/>
        <end position="299"/>
    </location>
</feature>
<dbReference type="Proteomes" id="UP000178515">
    <property type="component" value="Unassembled WGS sequence"/>
</dbReference>
<dbReference type="InterPro" id="IPR052721">
    <property type="entry name" value="ET_Amicyanin"/>
</dbReference>
<evidence type="ECO:0000313" key="5">
    <source>
        <dbReference type="Proteomes" id="UP000178515"/>
    </source>
</evidence>
<comment type="caution">
    <text evidence="4">The sequence shown here is derived from an EMBL/GenBank/DDBJ whole genome shotgun (WGS) entry which is preliminary data.</text>
</comment>
<organism evidence="4 5">
    <name type="scientific">Candidatus Colwellbacteria bacterium RIFCSPHIGHO2_12_FULL_44_17</name>
    <dbReference type="NCBI Taxonomy" id="1797689"/>
    <lineage>
        <taxon>Bacteria</taxon>
        <taxon>Candidatus Colwelliibacteriota</taxon>
    </lineage>
</organism>
<accession>A0A1G1Z4D7</accession>
<dbReference type="SUPFAM" id="SSF49503">
    <property type="entry name" value="Cupredoxins"/>
    <property type="match status" value="1"/>
</dbReference>
<evidence type="ECO:0000256" key="2">
    <source>
        <dbReference type="SAM" id="MobiDB-lite"/>
    </source>
</evidence>
<dbReference type="PANTHER" id="PTHR36507:SF1">
    <property type="entry name" value="BLL1555 PROTEIN"/>
    <property type="match status" value="1"/>
</dbReference>
<feature type="compositionally biased region" description="Polar residues" evidence="2">
    <location>
        <begin position="258"/>
        <end position="272"/>
    </location>
</feature>
<protein>
    <recommendedName>
        <fullName evidence="3">DUF5667 domain-containing protein</fullName>
    </recommendedName>
</protein>
<dbReference type="AlphaFoldDB" id="A0A1G1Z4D7"/>
<feature type="domain" description="DUF5667" evidence="3">
    <location>
        <begin position="53"/>
        <end position="167"/>
    </location>
</feature>
<reference evidence="4 5" key="1">
    <citation type="journal article" date="2016" name="Nat. Commun.">
        <title>Thousands of microbial genomes shed light on interconnected biogeochemical processes in an aquifer system.</title>
        <authorList>
            <person name="Anantharaman K."/>
            <person name="Brown C.T."/>
            <person name="Hug L.A."/>
            <person name="Sharon I."/>
            <person name="Castelle C.J."/>
            <person name="Probst A.J."/>
            <person name="Thomas B.C."/>
            <person name="Singh A."/>
            <person name="Wilkins M.J."/>
            <person name="Karaoz U."/>
            <person name="Brodie E.L."/>
            <person name="Williams K.H."/>
            <person name="Hubbard S.S."/>
            <person name="Banfield J.F."/>
        </authorList>
    </citation>
    <scope>NUCLEOTIDE SEQUENCE [LARGE SCALE GENOMIC DNA]</scope>
</reference>
<keyword evidence="1" id="KW-0175">Coiled coil</keyword>
<evidence type="ECO:0000259" key="3">
    <source>
        <dbReference type="Pfam" id="PF18915"/>
    </source>
</evidence>
<dbReference type="InterPro" id="IPR008972">
    <property type="entry name" value="Cupredoxin"/>
</dbReference>
<dbReference type="Gene3D" id="2.60.40.420">
    <property type="entry name" value="Cupredoxins - blue copper proteins"/>
    <property type="match status" value="1"/>
</dbReference>
<dbReference type="EMBL" id="MHIX01000016">
    <property type="protein sequence ID" value="OGY59394.1"/>
    <property type="molecule type" value="Genomic_DNA"/>
</dbReference>
<feature type="coiled-coil region" evidence="1">
    <location>
        <begin position="107"/>
        <end position="185"/>
    </location>
</feature>